<evidence type="ECO:0000313" key="2">
    <source>
        <dbReference type="Proteomes" id="UP000292052"/>
    </source>
</evidence>
<evidence type="ECO:0000313" key="1">
    <source>
        <dbReference type="EMBL" id="RZC33719.1"/>
    </source>
</evidence>
<organism evidence="1 2">
    <name type="scientific">Asbolus verrucosus</name>
    <name type="common">Desert ironclad beetle</name>
    <dbReference type="NCBI Taxonomy" id="1661398"/>
    <lineage>
        <taxon>Eukaryota</taxon>
        <taxon>Metazoa</taxon>
        <taxon>Ecdysozoa</taxon>
        <taxon>Arthropoda</taxon>
        <taxon>Hexapoda</taxon>
        <taxon>Insecta</taxon>
        <taxon>Pterygota</taxon>
        <taxon>Neoptera</taxon>
        <taxon>Endopterygota</taxon>
        <taxon>Coleoptera</taxon>
        <taxon>Polyphaga</taxon>
        <taxon>Cucujiformia</taxon>
        <taxon>Tenebrionidae</taxon>
        <taxon>Pimeliinae</taxon>
        <taxon>Asbolus</taxon>
    </lineage>
</organism>
<proteinExistence type="predicted"/>
<sequence length="120" mass="13959">MVFTTEHKIFITECYVRNGVIENGECRCSSSACLQEFRQKFEDMVFLEADFFNLVRSTVKNFPLNGSVNRKQASGGLKLRTEALIEDVRQRMEEEPTRSLKHLSQEMGLSYETCLLRKRI</sequence>
<protein>
    <submittedName>
        <fullName evidence="1">Uncharacterized protein</fullName>
    </submittedName>
</protein>
<keyword evidence="2" id="KW-1185">Reference proteome</keyword>
<dbReference type="AlphaFoldDB" id="A0A482VMP6"/>
<gene>
    <name evidence="1" type="ORF">BDFB_013097</name>
</gene>
<comment type="caution">
    <text evidence="1">The sequence shown here is derived from an EMBL/GenBank/DDBJ whole genome shotgun (WGS) entry which is preliminary data.</text>
</comment>
<reference evidence="1 2" key="1">
    <citation type="submission" date="2017-03" db="EMBL/GenBank/DDBJ databases">
        <title>Genome of the blue death feigning beetle - Asbolus verrucosus.</title>
        <authorList>
            <person name="Rider S.D."/>
        </authorList>
    </citation>
    <scope>NUCLEOTIDE SEQUENCE [LARGE SCALE GENOMIC DNA]</scope>
    <source>
        <strain evidence="1">Butters</strain>
        <tissue evidence="1">Head and leg muscle</tissue>
    </source>
</reference>
<dbReference type="EMBL" id="QDEB01086547">
    <property type="protein sequence ID" value="RZC33719.1"/>
    <property type="molecule type" value="Genomic_DNA"/>
</dbReference>
<name>A0A482VMP6_ASBVE</name>
<dbReference type="Proteomes" id="UP000292052">
    <property type="component" value="Unassembled WGS sequence"/>
</dbReference>
<accession>A0A482VMP6</accession>